<comment type="caution">
    <text evidence="2">The sequence shown here is derived from an EMBL/GenBank/DDBJ whole genome shotgun (WGS) entry which is preliminary data.</text>
</comment>
<dbReference type="Pfam" id="PF01609">
    <property type="entry name" value="DDE_Tnp_1"/>
    <property type="match status" value="1"/>
</dbReference>
<dbReference type="InterPro" id="IPR002559">
    <property type="entry name" value="Transposase_11"/>
</dbReference>
<feature type="domain" description="Transposase IS4-like" evidence="1">
    <location>
        <begin position="132"/>
        <end position="304"/>
    </location>
</feature>
<reference evidence="2 3" key="1">
    <citation type="submission" date="2019-07" db="EMBL/GenBank/DDBJ databases">
        <title>Draft Genome Sequences of Bacteroides pyogenes Strains Isolated from the Uterus Holstein Dairy Cows with Metritis.</title>
        <authorList>
            <person name="Cunha F."/>
            <person name="Galvao K.N."/>
            <person name="Jeon S.J."/>
            <person name="Jeong K.C."/>
        </authorList>
    </citation>
    <scope>NUCLEOTIDE SEQUENCE [LARGE SCALE GENOMIC DNA]</scope>
    <source>
        <strain evidence="2 3">KG-31</strain>
    </source>
</reference>
<keyword evidence="3" id="KW-1185">Reference proteome</keyword>
<evidence type="ECO:0000313" key="3">
    <source>
        <dbReference type="Proteomes" id="UP000324383"/>
    </source>
</evidence>
<dbReference type="GO" id="GO:0003677">
    <property type="term" value="F:DNA binding"/>
    <property type="evidence" value="ECO:0007669"/>
    <property type="project" value="InterPro"/>
</dbReference>
<dbReference type="Proteomes" id="UP000324383">
    <property type="component" value="Unassembled WGS sequence"/>
</dbReference>
<dbReference type="NCBIfam" id="NF033520">
    <property type="entry name" value="transpos_IS982"/>
    <property type="match status" value="1"/>
</dbReference>
<evidence type="ECO:0000313" key="2">
    <source>
        <dbReference type="EMBL" id="TYK34836.1"/>
    </source>
</evidence>
<organism evidence="2 3">
    <name type="scientific">Bacteroides pyogenes</name>
    <dbReference type="NCBI Taxonomy" id="310300"/>
    <lineage>
        <taxon>Bacteria</taxon>
        <taxon>Pseudomonadati</taxon>
        <taxon>Bacteroidota</taxon>
        <taxon>Bacteroidia</taxon>
        <taxon>Bacteroidales</taxon>
        <taxon>Bacteroidaceae</taxon>
        <taxon>Bacteroides</taxon>
    </lineage>
</organism>
<dbReference type="GO" id="GO:0006313">
    <property type="term" value="P:DNA transposition"/>
    <property type="evidence" value="ECO:0007669"/>
    <property type="project" value="InterPro"/>
</dbReference>
<accession>A0A5D3EH50</accession>
<evidence type="ECO:0000259" key="1">
    <source>
        <dbReference type="Pfam" id="PF01609"/>
    </source>
</evidence>
<gene>
    <name evidence="2" type="ORF">FNJ60_03485</name>
</gene>
<dbReference type="GO" id="GO:0004803">
    <property type="term" value="F:transposase activity"/>
    <property type="evidence" value="ECO:0007669"/>
    <property type="project" value="InterPro"/>
</dbReference>
<sequence length="326" mass="37472">MKKLHISLIFSNLMVAKPLNTIYLHMRNFIANFVRILGICKDFAGNRVNELGNIPRCGVVPKFSDLEVIALSITAEAFHIDSENYLFYRLSHECKDDLPNLISCRQFNARRKLTARLAEDIRKDVAMAIDGTEDVFCIDSKPIKVCQNARAKRCAMGHDNPDAAPDWGYCASQGMYYYGYKLHAVCGIRGVIHAYDMTAASVHDLHYLKDVQWEYHDCMMLGDKGYLSTEVQQNLFDVANITLEVPYRLNQKNRKEPTSWACKRFRKRIETVFSQLNDTLMMIRNYAKQSCGLFTRMAAKIAAMTFMQYVNYANHRPIGKIKYSLI</sequence>
<dbReference type="AlphaFoldDB" id="A0A5D3EH50"/>
<dbReference type="EMBL" id="VKLW01000005">
    <property type="protein sequence ID" value="TYK34836.1"/>
    <property type="molecule type" value="Genomic_DNA"/>
</dbReference>
<dbReference type="RefSeq" id="WP_148730255.1">
    <property type="nucleotide sequence ID" value="NZ_CP197398.1"/>
</dbReference>
<protein>
    <submittedName>
        <fullName evidence="2">IS982 family transposase</fullName>
    </submittedName>
</protein>
<proteinExistence type="predicted"/>
<name>A0A5D3EH50_9BACE</name>